<organism evidence="3 4">
    <name type="scientific">Vibrio proteolyticus NBRC 13287</name>
    <dbReference type="NCBI Taxonomy" id="1219065"/>
    <lineage>
        <taxon>Bacteria</taxon>
        <taxon>Pseudomonadati</taxon>
        <taxon>Pseudomonadota</taxon>
        <taxon>Gammaproteobacteria</taxon>
        <taxon>Vibrionales</taxon>
        <taxon>Vibrionaceae</taxon>
        <taxon>Vibrio</taxon>
    </lineage>
</organism>
<feature type="region of interest" description="Disordered" evidence="1">
    <location>
        <begin position="45"/>
        <end position="86"/>
    </location>
</feature>
<dbReference type="EMBL" id="BATJ01000013">
    <property type="protein sequence ID" value="GAD68360.1"/>
    <property type="molecule type" value="Genomic_DNA"/>
</dbReference>
<dbReference type="AlphaFoldDB" id="U3A3V2"/>
<dbReference type="STRING" id="1219065.VPR01S_13_00240"/>
<name>U3A3V2_VIBPR</name>
<feature type="signal peptide" evidence="2">
    <location>
        <begin position="1"/>
        <end position="19"/>
    </location>
</feature>
<dbReference type="RefSeq" id="WP_021706331.1">
    <property type="nucleotide sequence ID" value="NZ_BATJ01000013.1"/>
</dbReference>
<keyword evidence="2" id="KW-0732">Signal</keyword>
<evidence type="ECO:0008006" key="5">
    <source>
        <dbReference type="Google" id="ProtNLM"/>
    </source>
</evidence>
<gene>
    <name evidence="3" type="ORF">VPR01S_13_00240</name>
</gene>
<protein>
    <recommendedName>
        <fullName evidence="5">CG2 omega domain protein</fullName>
    </recommendedName>
</protein>
<evidence type="ECO:0000313" key="3">
    <source>
        <dbReference type="EMBL" id="GAD68360.1"/>
    </source>
</evidence>
<evidence type="ECO:0000256" key="1">
    <source>
        <dbReference type="SAM" id="MobiDB-lite"/>
    </source>
</evidence>
<accession>U3A3V2</accession>
<feature type="chain" id="PRO_5004638947" description="CG2 omega domain protein" evidence="2">
    <location>
        <begin position="20"/>
        <end position="86"/>
    </location>
</feature>
<comment type="caution">
    <text evidence="3">The sequence shown here is derived from an EMBL/GenBank/DDBJ whole genome shotgun (WGS) entry which is preliminary data.</text>
</comment>
<dbReference type="eggNOG" id="ENOG502ZQJ4">
    <property type="taxonomic scope" value="Bacteria"/>
</dbReference>
<evidence type="ECO:0000313" key="4">
    <source>
        <dbReference type="Proteomes" id="UP000016570"/>
    </source>
</evidence>
<dbReference type="Proteomes" id="UP000016570">
    <property type="component" value="Unassembled WGS sequence"/>
</dbReference>
<proteinExistence type="predicted"/>
<reference evidence="3 4" key="1">
    <citation type="submission" date="2013-09" db="EMBL/GenBank/DDBJ databases">
        <title>Whole genome shotgun sequence of Vibrio proteolyticus NBRC 13287.</title>
        <authorList>
            <person name="Isaki S."/>
            <person name="Hosoyama A."/>
            <person name="Numata M."/>
            <person name="Hashimoto M."/>
            <person name="Hosoyama Y."/>
            <person name="Tsuchikane K."/>
            <person name="Noguchi M."/>
            <person name="Hirakata S."/>
            <person name="Ichikawa N."/>
            <person name="Ohji S."/>
            <person name="Yamazoe A."/>
            <person name="Fujita N."/>
        </authorList>
    </citation>
    <scope>NUCLEOTIDE SEQUENCE [LARGE SCALE GENOMIC DNA]</scope>
    <source>
        <strain evidence="3 4">NBRC 13287</strain>
    </source>
</reference>
<evidence type="ECO:0000256" key="2">
    <source>
        <dbReference type="SAM" id="SignalP"/>
    </source>
</evidence>
<sequence>MKKSLLLAALLLPCSVAYADISISTDKMEVSKDCLKMDGDNIKIKSEDCDPEKGKGQMDSESRSVHGDDNPGQGHNKDKKDKKGNS</sequence>
<keyword evidence="4" id="KW-1185">Reference proteome</keyword>